<dbReference type="Proteomes" id="UP000821845">
    <property type="component" value="Chromosome 1"/>
</dbReference>
<name>A0ACB7TE26_HYAAI</name>
<reference evidence="1" key="1">
    <citation type="submission" date="2020-05" db="EMBL/GenBank/DDBJ databases">
        <title>Large-scale comparative analyses of tick genomes elucidate their genetic diversity and vector capacities.</title>
        <authorList>
            <person name="Jia N."/>
            <person name="Wang J."/>
            <person name="Shi W."/>
            <person name="Du L."/>
            <person name="Sun Y."/>
            <person name="Zhan W."/>
            <person name="Jiang J."/>
            <person name="Wang Q."/>
            <person name="Zhang B."/>
            <person name="Ji P."/>
            <person name="Sakyi L.B."/>
            <person name="Cui X."/>
            <person name="Yuan T."/>
            <person name="Jiang B."/>
            <person name="Yang W."/>
            <person name="Lam T.T.-Y."/>
            <person name="Chang Q."/>
            <person name="Ding S."/>
            <person name="Wang X."/>
            <person name="Zhu J."/>
            <person name="Ruan X."/>
            <person name="Zhao L."/>
            <person name="Wei J."/>
            <person name="Que T."/>
            <person name="Du C."/>
            <person name="Cheng J."/>
            <person name="Dai P."/>
            <person name="Han X."/>
            <person name="Huang E."/>
            <person name="Gao Y."/>
            <person name="Liu J."/>
            <person name="Shao H."/>
            <person name="Ye R."/>
            <person name="Li L."/>
            <person name="Wei W."/>
            <person name="Wang X."/>
            <person name="Wang C."/>
            <person name="Yang T."/>
            <person name="Huo Q."/>
            <person name="Li W."/>
            <person name="Guo W."/>
            <person name="Chen H."/>
            <person name="Zhou L."/>
            <person name="Ni X."/>
            <person name="Tian J."/>
            <person name="Zhou Y."/>
            <person name="Sheng Y."/>
            <person name="Liu T."/>
            <person name="Pan Y."/>
            <person name="Xia L."/>
            <person name="Li J."/>
            <person name="Zhao F."/>
            <person name="Cao W."/>
        </authorList>
    </citation>
    <scope>NUCLEOTIDE SEQUENCE</scope>
    <source>
        <strain evidence="1">Hyas-2018</strain>
    </source>
</reference>
<proteinExistence type="predicted"/>
<evidence type="ECO:0000313" key="2">
    <source>
        <dbReference type="Proteomes" id="UP000821845"/>
    </source>
</evidence>
<accession>A0ACB7TE26</accession>
<gene>
    <name evidence="1" type="ORF">HPB50_009834</name>
</gene>
<evidence type="ECO:0000313" key="1">
    <source>
        <dbReference type="EMBL" id="KAH6945767.1"/>
    </source>
</evidence>
<dbReference type="EMBL" id="CM023481">
    <property type="protein sequence ID" value="KAH6945767.1"/>
    <property type="molecule type" value="Genomic_DNA"/>
</dbReference>
<organism evidence="1 2">
    <name type="scientific">Hyalomma asiaticum</name>
    <name type="common">Tick</name>
    <dbReference type="NCBI Taxonomy" id="266040"/>
    <lineage>
        <taxon>Eukaryota</taxon>
        <taxon>Metazoa</taxon>
        <taxon>Ecdysozoa</taxon>
        <taxon>Arthropoda</taxon>
        <taxon>Chelicerata</taxon>
        <taxon>Arachnida</taxon>
        <taxon>Acari</taxon>
        <taxon>Parasitiformes</taxon>
        <taxon>Ixodida</taxon>
        <taxon>Ixodoidea</taxon>
        <taxon>Ixodidae</taxon>
        <taxon>Hyalomminae</taxon>
        <taxon>Hyalomma</taxon>
    </lineage>
</organism>
<sequence>MPDKVYHRVSMKSFKFAVMIDAVSWLLMGTLMYSVFMAATYGNDGLRILDMEFMKSVRDKLNLIPVIANAGTTPAEECGKFKRIILTN</sequence>
<protein>
    <submittedName>
        <fullName evidence="1">Uncharacterized protein</fullName>
    </submittedName>
</protein>
<comment type="caution">
    <text evidence="1">The sequence shown here is derived from an EMBL/GenBank/DDBJ whole genome shotgun (WGS) entry which is preliminary data.</text>
</comment>
<keyword evidence="2" id="KW-1185">Reference proteome</keyword>